<dbReference type="Pfam" id="PF07859">
    <property type="entry name" value="Abhydrolase_3"/>
    <property type="match status" value="1"/>
</dbReference>
<dbReference type="AlphaFoldDB" id="A0A9D2M4Q7"/>
<sequence length="330" mass="36119">MPDTSLTPAPGPRRFPLGKWRRAHQKDDDRLTPLMKAIKAVHSATSSASTNPEDLEKQRAGQELFGKLVTPALGLRTDPLTLRHGPVPVPAEWVRLDAGHDRNHAVLYCHGGGYTCGQLGYARVLASKLALATGFDVLSFEYRLSPEHPYPAAVQDALGAWDTLAYLGYGARDIFVAGDSAGGNLALELALRLKEQGRRQPRGLLLFSPWTDMTAAGASYAERADADPLLTREYVESVRAAYCGSRTDFASPCFSPLYGDLRGLPPTLIQVGSNEILFSDSERLHAALQRQGVFSVLEEYPDCWHVFQQMPTRAAAQAMDSAGRFVRRVV</sequence>
<dbReference type="InterPro" id="IPR013094">
    <property type="entry name" value="AB_hydrolase_3"/>
</dbReference>
<evidence type="ECO:0000256" key="2">
    <source>
        <dbReference type="ARBA" id="ARBA00022801"/>
    </source>
</evidence>
<feature type="active site" evidence="3">
    <location>
        <position position="180"/>
    </location>
</feature>
<evidence type="ECO:0000259" key="5">
    <source>
        <dbReference type="Pfam" id="PF07859"/>
    </source>
</evidence>
<dbReference type="InterPro" id="IPR029058">
    <property type="entry name" value="AB_hydrolase_fold"/>
</dbReference>
<evidence type="ECO:0000256" key="4">
    <source>
        <dbReference type="SAM" id="MobiDB-lite"/>
    </source>
</evidence>
<dbReference type="PANTHER" id="PTHR48081:SF30">
    <property type="entry name" value="ACETYL-HYDROLASE LIPR-RELATED"/>
    <property type="match status" value="1"/>
</dbReference>
<evidence type="ECO:0000256" key="1">
    <source>
        <dbReference type="ARBA" id="ARBA00010515"/>
    </source>
</evidence>
<dbReference type="InterPro" id="IPR033140">
    <property type="entry name" value="Lipase_GDXG_put_SER_AS"/>
</dbReference>
<proteinExistence type="inferred from homology"/>
<reference evidence="6" key="2">
    <citation type="submission" date="2021-04" db="EMBL/GenBank/DDBJ databases">
        <authorList>
            <person name="Gilroy R."/>
        </authorList>
    </citation>
    <scope>NUCLEOTIDE SEQUENCE</scope>
    <source>
        <strain evidence="6">ChiBcec8-13705</strain>
    </source>
</reference>
<protein>
    <submittedName>
        <fullName evidence="6">Alpha/beta hydrolase</fullName>
    </submittedName>
</protein>
<name>A0A9D2M4Q7_9FIRM</name>
<keyword evidence="2 6" id="KW-0378">Hydrolase</keyword>
<dbReference type="Proteomes" id="UP000886803">
    <property type="component" value="Unassembled WGS sequence"/>
</dbReference>
<evidence type="ECO:0000313" key="6">
    <source>
        <dbReference type="EMBL" id="HJB41152.1"/>
    </source>
</evidence>
<dbReference type="SUPFAM" id="SSF53474">
    <property type="entry name" value="alpha/beta-Hydrolases"/>
    <property type="match status" value="1"/>
</dbReference>
<dbReference type="EMBL" id="DWYG01000014">
    <property type="protein sequence ID" value="HJB41152.1"/>
    <property type="molecule type" value="Genomic_DNA"/>
</dbReference>
<reference evidence="6" key="1">
    <citation type="journal article" date="2021" name="PeerJ">
        <title>Extensive microbial diversity within the chicken gut microbiome revealed by metagenomics and culture.</title>
        <authorList>
            <person name="Gilroy R."/>
            <person name="Ravi A."/>
            <person name="Getino M."/>
            <person name="Pursley I."/>
            <person name="Horton D.L."/>
            <person name="Alikhan N.F."/>
            <person name="Baker D."/>
            <person name="Gharbi K."/>
            <person name="Hall N."/>
            <person name="Watson M."/>
            <person name="Adriaenssens E.M."/>
            <person name="Foster-Nyarko E."/>
            <person name="Jarju S."/>
            <person name="Secka A."/>
            <person name="Antonio M."/>
            <person name="Oren A."/>
            <person name="Chaudhuri R.R."/>
            <person name="La Ragione R."/>
            <person name="Hildebrand F."/>
            <person name="Pallen M.J."/>
        </authorList>
    </citation>
    <scope>NUCLEOTIDE SEQUENCE</scope>
    <source>
        <strain evidence="6">ChiBcec8-13705</strain>
    </source>
</reference>
<dbReference type="GO" id="GO:0004806">
    <property type="term" value="F:triacylglycerol lipase activity"/>
    <property type="evidence" value="ECO:0007669"/>
    <property type="project" value="TreeGrafter"/>
</dbReference>
<dbReference type="InterPro" id="IPR050300">
    <property type="entry name" value="GDXG_lipolytic_enzyme"/>
</dbReference>
<organism evidence="6 7">
    <name type="scientific">Candidatus Gemmiger avicola</name>
    <dbReference type="NCBI Taxonomy" id="2838605"/>
    <lineage>
        <taxon>Bacteria</taxon>
        <taxon>Bacillati</taxon>
        <taxon>Bacillota</taxon>
        <taxon>Clostridia</taxon>
        <taxon>Eubacteriales</taxon>
        <taxon>Gemmiger</taxon>
    </lineage>
</organism>
<gene>
    <name evidence="6" type="ORF">H9945_01480</name>
</gene>
<feature type="domain" description="Alpha/beta hydrolase fold-3" evidence="5">
    <location>
        <begin position="106"/>
        <end position="308"/>
    </location>
</feature>
<dbReference type="PANTHER" id="PTHR48081">
    <property type="entry name" value="AB HYDROLASE SUPERFAMILY PROTEIN C4A8.06C"/>
    <property type="match status" value="1"/>
</dbReference>
<dbReference type="PROSITE" id="PS01174">
    <property type="entry name" value="LIPASE_GDXG_SER"/>
    <property type="match status" value="1"/>
</dbReference>
<evidence type="ECO:0000313" key="7">
    <source>
        <dbReference type="Proteomes" id="UP000886803"/>
    </source>
</evidence>
<feature type="region of interest" description="Disordered" evidence="4">
    <location>
        <begin position="1"/>
        <end position="28"/>
    </location>
</feature>
<comment type="similarity">
    <text evidence="1">Belongs to the 'GDXG' lipolytic enzyme family.</text>
</comment>
<evidence type="ECO:0000256" key="3">
    <source>
        <dbReference type="PROSITE-ProRule" id="PRU10038"/>
    </source>
</evidence>
<accession>A0A9D2M4Q7</accession>
<dbReference type="Gene3D" id="3.40.50.1820">
    <property type="entry name" value="alpha/beta hydrolase"/>
    <property type="match status" value="1"/>
</dbReference>
<comment type="caution">
    <text evidence="6">The sequence shown here is derived from an EMBL/GenBank/DDBJ whole genome shotgun (WGS) entry which is preliminary data.</text>
</comment>